<reference evidence="3 4" key="1">
    <citation type="submission" date="2017-10" db="EMBL/GenBank/DDBJ databases">
        <title>Bacillus sp. nov., a halophilic bacterium isolated from a Yangshapao Lake.</title>
        <authorList>
            <person name="Wang H."/>
        </authorList>
    </citation>
    <scope>NUCLEOTIDE SEQUENCE [LARGE SCALE GENOMIC DNA]</scope>
    <source>
        <strain evidence="3 4">YSP-3</strain>
    </source>
</reference>
<evidence type="ECO:0000259" key="2">
    <source>
        <dbReference type="PROSITE" id="PS51782"/>
    </source>
</evidence>
<dbReference type="AlphaFoldDB" id="A0A2W0HWL0"/>
<protein>
    <recommendedName>
        <fullName evidence="2">LysM domain-containing protein</fullName>
    </recommendedName>
</protein>
<dbReference type="OrthoDB" id="2679564at2"/>
<evidence type="ECO:0000313" key="4">
    <source>
        <dbReference type="Proteomes" id="UP000248066"/>
    </source>
</evidence>
<dbReference type="InterPro" id="IPR018392">
    <property type="entry name" value="LysM"/>
</dbReference>
<gene>
    <name evidence="3" type="ORF">CR205_05800</name>
</gene>
<keyword evidence="1" id="KW-0472">Membrane</keyword>
<keyword evidence="4" id="KW-1185">Reference proteome</keyword>
<organism evidence="3 4">
    <name type="scientific">Alteribacter lacisalsi</name>
    <dbReference type="NCBI Taxonomy" id="2045244"/>
    <lineage>
        <taxon>Bacteria</taxon>
        <taxon>Bacillati</taxon>
        <taxon>Bacillota</taxon>
        <taxon>Bacilli</taxon>
        <taxon>Bacillales</taxon>
        <taxon>Bacillaceae</taxon>
        <taxon>Alteribacter</taxon>
    </lineage>
</organism>
<dbReference type="Pfam" id="PF01476">
    <property type="entry name" value="LysM"/>
    <property type="match status" value="1"/>
</dbReference>
<name>A0A2W0HWL0_9BACI</name>
<keyword evidence="1" id="KW-1133">Transmembrane helix</keyword>
<dbReference type="RefSeq" id="WP_110517851.1">
    <property type="nucleotide sequence ID" value="NZ_PDOF01000001.1"/>
</dbReference>
<dbReference type="PROSITE" id="PS51782">
    <property type="entry name" value="LYSM"/>
    <property type="match status" value="1"/>
</dbReference>
<comment type="caution">
    <text evidence="3">The sequence shown here is derived from an EMBL/GenBank/DDBJ whole genome shotgun (WGS) entry which is preliminary data.</text>
</comment>
<evidence type="ECO:0000313" key="3">
    <source>
        <dbReference type="EMBL" id="PYZ98108.1"/>
    </source>
</evidence>
<dbReference type="CDD" id="cd00118">
    <property type="entry name" value="LysM"/>
    <property type="match status" value="1"/>
</dbReference>
<feature type="transmembrane region" description="Helical" evidence="1">
    <location>
        <begin position="12"/>
        <end position="29"/>
    </location>
</feature>
<keyword evidence="1" id="KW-0812">Transmembrane</keyword>
<proteinExistence type="predicted"/>
<accession>A0A2W0HWL0</accession>
<feature type="domain" description="LysM" evidence="2">
    <location>
        <begin position="40"/>
        <end position="91"/>
    </location>
</feature>
<dbReference type="SMART" id="SM00257">
    <property type="entry name" value="LysM"/>
    <property type="match status" value="1"/>
</dbReference>
<dbReference type="Proteomes" id="UP000248066">
    <property type="component" value="Unassembled WGS sequence"/>
</dbReference>
<evidence type="ECO:0000256" key="1">
    <source>
        <dbReference type="SAM" id="Phobius"/>
    </source>
</evidence>
<dbReference type="EMBL" id="PDOF01000001">
    <property type="protein sequence ID" value="PYZ98108.1"/>
    <property type="molecule type" value="Genomic_DNA"/>
</dbReference>
<dbReference type="Gene3D" id="3.10.350.10">
    <property type="entry name" value="LysM domain"/>
    <property type="match status" value="1"/>
</dbReference>
<sequence length="97" mass="10960">MRSLFKQYGTHIVTAVLIMLFVFVTTVPTESKGLEPYDHEKVTVEEGETLWSIASKLHDDLDTNKESVIHWISVYNELEGSVIFAGQELTVPVKGEH</sequence>
<dbReference type="InterPro" id="IPR036779">
    <property type="entry name" value="LysM_dom_sf"/>
</dbReference>
<dbReference type="SUPFAM" id="SSF54106">
    <property type="entry name" value="LysM domain"/>
    <property type="match status" value="1"/>
</dbReference>